<feature type="transmembrane region" description="Helical" evidence="1">
    <location>
        <begin position="143"/>
        <end position="164"/>
    </location>
</feature>
<dbReference type="AlphaFoldDB" id="B7KLS1"/>
<accession>B7KLS1</accession>
<dbReference type="eggNOG" id="ENOG50317X2">
    <property type="taxonomic scope" value="Bacteria"/>
</dbReference>
<dbReference type="EMBL" id="CP001293">
    <property type="protein sequence ID" value="ACK74036.1"/>
    <property type="molecule type" value="Genomic_DNA"/>
</dbReference>
<geneLocation type="plasmid" evidence="2 4">
    <name>pP742401</name>
</geneLocation>
<evidence type="ECO:0000313" key="4">
    <source>
        <dbReference type="Proteomes" id="UP000002384"/>
    </source>
</evidence>
<keyword evidence="2" id="KW-0614">Plasmid</keyword>
<geneLocation type="plasmid" evidence="3 4">
    <name>pP742402</name>
</geneLocation>
<feature type="transmembrane region" description="Helical" evidence="1">
    <location>
        <begin position="26"/>
        <end position="43"/>
    </location>
</feature>
<dbReference type="OrthoDB" id="485246at2"/>
<evidence type="ECO:0000313" key="3">
    <source>
        <dbReference type="EMBL" id="ACK74036.1"/>
    </source>
</evidence>
<evidence type="ECO:0000256" key="1">
    <source>
        <dbReference type="SAM" id="Phobius"/>
    </source>
</evidence>
<feature type="transmembrane region" description="Helical" evidence="1">
    <location>
        <begin position="49"/>
        <end position="71"/>
    </location>
</feature>
<proteinExistence type="predicted"/>
<keyword evidence="1" id="KW-1133">Transmembrane helix</keyword>
<name>B7KLS1_GLOC7</name>
<keyword evidence="1" id="KW-0812">Transmembrane</keyword>
<sequence>MTISTIATSRTTRITEKLKDISLKQWFFLSWCSLILNIGGALVRTGSIGAVGLLGFSIWVLLALFAVYIGDHPTRRIAKLQKVLHKYGFFPFAWLLTFVVLFFDKLALPTMAQTTGGNNGFFFNNIKTKAEAFLNTNTNASGAVPIMNFGFAVLQVLMLLYIGWSIVKVVQAVREDEDWKAAAKAPLIVLFACTAGDFAVSLV</sequence>
<keyword evidence="1" id="KW-0472">Membrane</keyword>
<reference evidence="4" key="3">
    <citation type="journal article" date="2011" name="MBio">
        <title>Novel metabolic attributes of the genus Cyanothece, comprising a group of unicellular nitrogen-fixing Cyanobacteria.</title>
        <authorList>
            <person name="Bandyopadhyay A."/>
            <person name="Elvitigala T."/>
            <person name="Welsh E."/>
            <person name="Stockel J."/>
            <person name="Liberton M."/>
            <person name="Min H."/>
            <person name="Sherman L.A."/>
            <person name="Pakrasi H.B."/>
        </authorList>
    </citation>
    <scope>NUCLEOTIDE SEQUENCE [LARGE SCALE GENOMIC DNA]</scope>
    <source>
        <strain evidence="4">PCC 7424</strain>
        <plasmid evidence="4">pP742401</plasmid>
        <plasmid evidence="4">pP742402</plasmid>
    </source>
</reference>
<reference evidence="2" key="1">
    <citation type="submission" date="2008-12" db="EMBL/GenBank/DDBJ databases">
        <title>Complete sequence of plasmid1 of Cyanothece sp. PCC 7424.</title>
        <authorList>
            <consortium name="US DOE Joint Genome Institute"/>
            <person name="Lucas S."/>
            <person name="Copeland A."/>
            <person name="Lapidus A."/>
            <person name="Glavina del Rio T."/>
            <person name="Dalin E."/>
            <person name="Tice H."/>
            <person name="Bruce D."/>
            <person name="Goodwin L."/>
            <person name="Pitluck S."/>
            <person name="Chertkov O."/>
            <person name="Brettin T."/>
            <person name="Detter J.C."/>
            <person name="Han C."/>
            <person name="Larimer F."/>
            <person name="Land M."/>
            <person name="Hauser L."/>
            <person name="Kyrpides N."/>
            <person name="Mikhailova N."/>
            <person name="Liberton M."/>
            <person name="Stoeckel J."/>
            <person name="Banerjee A."/>
            <person name="Singh A."/>
            <person name="Page L."/>
            <person name="Sato H."/>
            <person name="Zhao L."/>
            <person name="Sherman L."/>
            <person name="Pakrasi H."/>
            <person name="Richardson P."/>
        </authorList>
    </citation>
    <scope>NUCLEOTIDE SEQUENCE</scope>
    <source>
        <strain evidence="2">PCC 7424</strain>
        <plasmid evidence="2">pP742401</plasmid>
    </source>
</reference>
<dbReference type="Proteomes" id="UP000002384">
    <property type="component" value="Plasmid pP742401"/>
</dbReference>
<feature type="transmembrane region" description="Helical" evidence="1">
    <location>
        <begin position="83"/>
        <end position="103"/>
    </location>
</feature>
<dbReference type="EMBL" id="CP001292">
    <property type="protein sequence ID" value="ACK73743.1"/>
    <property type="molecule type" value="Genomic_DNA"/>
</dbReference>
<organism evidence="2 4">
    <name type="scientific">Gloeothece citriformis (strain PCC 7424)</name>
    <name type="common">Cyanothece sp. (strain PCC 7424)</name>
    <dbReference type="NCBI Taxonomy" id="65393"/>
    <lineage>
        <taxon>Bacteria</taxon>
        <taxon>Bacillati</taxon>
        <taxon>Cyanobacteriota</taxon>
        <taxon>Cyanophyceae</taxon>
        <taxon>Oscillatoriophycideae</taxon>
        <taxon>Chroococcales</taxon>
        <taxon>Aphanothecaceae</taxon>
        <taxon>Gloeothece</taxon>
        <taxon>Gloeothece citriformis</taxon>
    </lineage>
</organism>
<dbReference type="Proteomes" id="UP000002384">
    <property type="component" value="Plasmid pP742402"/>
</dbReference>
<dbReference type="RefSeq" id="WP_012599543.1">
    <property type="nucleotide sequence ID" value="NC_011737.1"/>
</dbReference>
<dbReference type="HOGENOM" id="CLU_1347043_0_0_3"/>
<evidence type="ECO:0000313" key="2">
    <source>
        <dbReference type="EMBL" id="ACK73743.1"/>
    </source>
</evidence>
<protein>
    <submittedName>
        <fullName evidence="2">Uncharacterized protein</fullName>
    </submittedName>
</protein>
<reference evidence="3" key="2">
    <citation type="submission" date="2008-12" db="EMBL/GenBank/DDBJ databases">
        <title>Complete sequence of plasmid2 of Cyanothece sp. PCC 7424.</title>
        <authorList>
            <consortium name="US DOE Joint Genome Institute"/>
            <person name="Lucas S."/>
            <person name="Copeland A."/>
            <person name="Lapidus A."/>
            <person name="Glavina del Rio T."/>
            <person name="Dalin E."/>
            <person name="Tice H."/>
            <person name="Bruce D."/>
            <person name="Goodwin L."/>
            <person name="Pitluck S."/>
            <person name="Chertkov O."/>
            <person name="Brettin T."/>
            <person name="Detter J.C."/>
            <person name="Han C."/>
            <person name="Larimer F."/>
            <person name="Land M."/>
            <person name="Hauser L."/>
            <person name="Kyrpides N."/>
            <person name="Mikhailova N."/>
            <person name="Liberton M."/>
            <person name="Stoeckel J."/>
            <person name="Banerjee A."/>
            <person name="Singh A."/>
            <person name="Page L."/>
            <person name="Sato H."/>
            <person name="Zhao L."/>
            <person name="Sherman L."/>
            <person name="Pakrasi H."/>
            <person name="Richardson P."/>
        </authorList>
    </citation>
    <scope>NUCLEOTIDE SEQUENCE</scope>
    <source>
        <strain evidence="3">PCC 7424</strain>
        <plasmid evidence="3">pP742402</plasmid>
    </source>
</reference>
<dbReference type="KEGG" id="cyc:PCC7424_5676"/>
<keyword evidence="4" id="KW-1185">Reference proteome</keyword>
<dbReference type="KEGG" id="cyc:PCC7424_5465"/>
<gene>
    <name evidence="3" type="ordered locus">PCC7424_5465</name>
    <name evidence="2" type="ordered locus">PCC7424_5676</name>
</gene>